<evidence type="ECO:0000256" key="2">
    <source>
        <dbReference type="ARBA" id="ARBA00022723"/>
    </source>
</evidence>
<keyword evidence="4" id="KW-0862">Zinc</keyword>
<dbReference type="PANTHER" id="PTHR24082">
    <property type="entry name" value="NUCLEAR HORMONE RECEPTOR"/>
    <property type="match status" value="1"/>
</dbReference>
<dbReference type="SUPFAM" id="SSF48508">
    <property type="entry name" value="Nuclear receptor ligand-binding domain"/>
    <property type="match status" value="2"/>
</dbReference>
<evidence type="ECO:0000256" key="3">
    <source>
        <dbReference type="ARBA" id="ARBA00022771"/>
    </source>
</evidence>
<dbReference type="InterPro" id="IPR050234">
    <property type="entry name" value="Nuclear_hormone_rcpt_NR1"/>
</dbReference>
<accession>A0A7R9KH90</accession>
<dbReference type="OrthoDB" id="6528406at2759"/>
<dbReference type="PANTHER" id="PTHR24082:SF473">
    <property type="entry name" value="ECDYSONE-INDUCED PROTEIN 75B, ISOFORM B"/>
    <property type="match status" value="1"/>
</dbReference>
<keyword evidence="6" id="KW-0238">DNA-binding</keyword>
<protein>
    <recommendedName>
        <fullName evidence="9">NR LBD domain-containing protein</fullName>
    </recommendedName>
</protein>
<dbReference type="AlphaFoldDB" id="A0A7R9KH90"/>
<evidence type="ECO:0000256" key="8">
    <source>
        <dbReference type="ARBA" id="ARBA00023170"/>
    </source>
</evidence>
<evidence type="ECO:0000256" key="4">
    <source>
        <dbReference type="ARBA" id="ARBA00022833"/>
    </source>
</evidence>
<keyword evidence="5" id="KW-0805">Transcription regulation</keyword>
<dbReference type="EMBL" id="CAJPIZ010000950">
    <property type="protein sequence ID" value="CAG2102586.1"/>
    <property type="molecule type" value="Genomic_DNA"/>
</dbReference>
<evidence type="ECO:0000256" key="5">
    <source>
        <dbReference type="ARBA" id="ARBA00023015"/>
    </source>
</evidence>
<dbReference type="InterPro" id="IPR000536">
    <property type="entry name" value="Nucl_hrmn_rcpt_lig-bd"/>
</dbReference>
<name>A0A7R9KH90_9ACAR</name>
<proteinExistence type="inferred from homology"/>
<reference evidence="10" key="1">
    <citation type="submission" date="2020-11" db="EMBL/GenBank/DDBJ databases">
        <authorList>
            <person name="Tran Van P."/>
        </authorList>
    </citation>
    <scope>NUCLEOTIDE SEQUENCE</scope>
</reference>
<evidence type="ECO:0000256" key="6">
    <source>
        <dbReference type="ARBA" id="ARBA00023125"/>
    </source>
</evidence>
<dbReference type="GO" id="GO:0045944">
    <property type="term" value="P:positive regulation of transcription by RNA polymerase II"/>
    <property type="evidence" value="ECO:0007669"/>
    <property type="project" value="TreeGrafter"/>
</dbReference>
<dbReference type="GO" id="GO:0000122">
    <property type="term" value="P:negative regulation of transcription by RNA polymerase II"/>
    <property type="evidence" value="ECO:0007669"/>
    <property type="project" value="TreeGrafter"/>
</dbReference>
<feature type="domain" description="NR LBD" evidence="9">
    <location>
        <begin position="17"/>
        <end position="275"/>
    </location>
</feature>
<dbReference type="PROSITE" id="PS51843">
    <property type="entry name" value="NR_LBD"/>
    <property type="match status" value="1"/>
</dbReference>
<sequence length="426" mass="50234">MPIIPVLTDHKGWNQMETIKLSELLTSSHVFSYPMADTRHIIRDKIEFFRVLSQYTENSISDVVKFTKGLNGFTNISAADQYTLIKHGCFELLALRYLVYYDHRNDCFNFPYIQRITELSVASDVYNYPLAEHIIEIRDETELFRIIKAKSEHFIRDTIKFTKSLLSFANTCPDDQYVLFKSGVFEVIYMQYLDNYDKDRELFHIHLDNEHSMLITLQSYKETDFNYYNSFKRFLDAMIPELHSDPVIMNLNLTIIPVYKELTDYKGFHEMESRRIGELMAAVIVFNYPLTENVVKIHDKSEFYCISKTMTDNHIRDTTVFATGLVSFANTCTDDQILLLKLKQQLYIYLLQRYLLLKYRSESESQIKLQKLMLLLNDLNETMKVHKSVAVEEIKDYIQYCGPLLKEVYDLSDTREQLDLDKLDVC</sequence>
<dbReference type="InterPro" id="IPR035500">
    <property type="entry name" value="NHR-like_dom_sf"/>
</dbReference>
<dbReference type="GO" id="GO:0004879">
    <property type="term" value="F:nuclear receptor activity"/>
    <property type="evidence" value="ECO:0007669"/>
    <property type="project" value="TreeGrafter"/>
</dbReference>
<evidence type="ECO:0000256" key="1">
    <source>
        <dbReference type="ARBA" id="ARBA00008092"/>
    </source>
</evidence>
<dbReference type="EMBL" id="OC855525">
    <property type="protein sequence ID" value="CAD7622156.1"/>
    <property type="molecule type" value="Genomic_DNA"/>
</dbReference>
<organism evidence="10">
    <name type="scientific">Medioppia subpectinata</name>
    <dbReference type="NCBI Taxonomy" id="1979941"/>
    <lineage>
        <taxon>Eukaryota</taxon>
        <taxon>Metazoa</taxon>
        <taxon>Ecdysozoa</taxon>
        <taxon>Arthropoda</taxon>
        <taxon>Chelicerata</taxon>
        <taxon>Arachnida</taxon>
        <taxon>Acari</taxon>
        <taxon>Acariformes</taxon>
        <taxon>Sarcoptiformes</taxon>
        <taxon>Oribatida</taxon>
        <taxon>Brachypylina</taxon>
        <taxon>Oppioidea</taxon>
        <taxon>Oppiidae</taxon>
        <taxon>Medioppia</taxon>
    </lineage>
</organism>
<dbReference type="GO" id="GO:0009755">
    <property type="term" value="P:hormone-mediated signaling pathway"/>
    <property type="evidence" value="ECO:0007669"/>
    <property type="project" value="TreeGrafter"/>
</dbReference>
<dbReference type="Proteomes" id="UP000759131">
    <property type="component" value="Unassembled WGS sequence"/>
</dbReference>
<evidence type="ECO:0000313" key="10">
    <source>
        <dbReference type="EMBL" id="CAD7622156.1"/>
    </source>
</evidence>
<dbReference type="GO" id="GO:0000978">
    <property type="term" value="F:RNA polymerase II cis-regulatory region sequence-specific DNA binding"/>
    <property type="evidence" value="ECO:0007669"/>
    <property type="project" value="TreeGrafter"/>
</dbReference>
<keyword evidence="2" id="KW-0479">Metal-binding</keyword>
<evidence type="ECO:0000313" key="11">
    <source>
        <dbReference type="Proteomes" id="UP000759131"/>
    </source>
</evidence>
<dbReference type="GO" id="GO:0008270">
    <property type="term" value="F:zinc ion binding"/>
    <property type="evidence" value="ECO:0007669"/>
    <property type="project" value="UniProtKB-KW"/>
</dbReference>
<evidence type="ECO:0000256" key="7">
    <source>
        <dbReference type="ARBA" id="ARBA00023163"/>
    </source>
</evidence>
<gene>
    <name evidence="10" type="ORF">OSB1V03_LOCUS2623</name>
</gene>
<keyword evidence="8" id="KW-0675">Receptor</keyword>
<keyword evidence="7" id="KW-0804">Transcription</keyword>
<dbReference type="Gene3D" id="1.10.565.10">
    <property type="entry name" value="Retinoid X Receptor"/>
    <property type="match status" value="2"/>
</dbReference>
<dbReference type="GO" id="GO:0030154">
    <property type="term" value="P:cell differentiation"/>
    <property type="evidence" value="ECO:0007669"/>
    <property type="project" value="TreeGrafter"/>
</dbReference>
<evidence type="ECO:0000259" key="9">
    <source>
        <dbReference type="PROSITE" id="PS51843"/>
    </source>
</evidence>
<keyword evidence="3" id="KW-0863">Zinc-finger</keyword>
<keyword evidence="11" id="KW-1185">Reference proteome</keyword>
<comment type="similarity">
    <text evidence="1">Belongs to the nuclear hormone receptor family. NR1 subfamily.</text>
</comment>